<feature type="transmembrane region" description="Helical" evidence="6">
    <location>
        <begin position="95"/>
        <end position="114"/>
    </location>
</feature>
<dbReference type="GO" id="GO:0005313">
    <property type="term" value="F:L-glutamate transmembrane transporter activity"/>
    <property type="evidence" value="ECO:0007669"/>
    <property type="project" value="TreeGrafter"/>
</dbReference>
<proteinExistence type="inferred from homology"/>
<keyword evidence="5 6" id="KW-0472">Membrane</keyword>
<feature type="transmembrane region" description="Helical" evidence="6">
    <location>
        <begin position="24"/>
        <end position="44"/>
    </location>
</feature>
<reference evidence="7" key="2">
    <citation type="submission" date="2025-09" db="UniProtKB">
        <authorList>
            <consortium name="Ensembl"/>
        </authorList>
    </citation>
    <scope>IDENTIFICATION</scope>
</reference>
<keyword evidence="8" id="KW-1185">Reference proteome</keyword>
<sequence>TAHATFLLKGDLRAVTNFFKRNGLLTLSVISVITGCTLGFILRGSQMSTQHRIHPGYILFSKSPSVLALLCSLMSGLSSMESKACCRMGVLTVTYYLWTTFIAVVVGIFLVIIIKPGVGTEVESNRLGGGPVITSADALLDLISVFPANMLVFVSEMT</sequence>
<evidence type="ECO:0000256" key="5">
    <source>
        <dbReference type="ARBA" id="ARBA00023136"/>
    </source>
</evidence>
<dbReference type="PANTHER" id="PTHR11958:SF48">
    <property type="entry name" value="AMINO ACID TRANSPORTER"/>
    <property type="match status" value="1"/>
</dbReference>
<dbReference type="Proteomes" id="UP000261580">
    <property type="component" value="Unassembled WGS sequence"/>
</dbReference>
<dbReference type="InterPro" id="IPR050746">
    <property type="entry name" value="DAACS"/>
</dbReference>
<evidence type="ECO:0000256" key="3">
    <source>
        <dbReference type="ARBA" id="ARBA00022692"/>
    </source>
</evidence>
<comment type="similarity">
    <text evidence="6">Belongs to the dicarboxylate/amino acid:cation symporter (DAACS) (TC 2.A.23) family.</text>
</comment>
<reference evidence="7" key="1">
    <citation type="submission" date="2025-08" db="UniProtKB">
        <authorList>
            <consortium name="Ensembl"/>
        </authorList>
    </citation>
    <scope>IDENTIFICATION</scope>
</reference>
<dbReference type="Pfam" id="PF00375">
    <property type="entry name" value="SDF"/>
    <property type="match status" value="1"/>
</dbReference>
<dbReference type="GO" id="GO:0015175">
    <property type="term" value="F:neutral L-amino acid transmembrane transporter activity"/>
    <property type="evidence" value="ECO:0007669"/>
    <property type="project" value="TreeGrafter"/>
</dbReference>
<keyword evidence="4 6" id="KW-1133">Transmembrane helix</keyword>
<dbReference type="AlphaFoldDB" id="A0A3Q4HLL8"/>
<dbReference type="GeneTree" id="ENSGT00940000166036"/>
<evidence type="ECO:0000256" key="2">
    <source>
        <dbReference type="ARBA" id="ARBA00022448"/>
    </source>
</evidence>
<evidence type="ECO:0000256" key="6">
    <source>
        <dbReference type="RuleBase" id="RU361216"/>
    </source>
</evidence>
<dbReference type="InterPro" id="IPR001991">
    <property type="entry name" value="Na-dicarboxylate_symporter"/>
</dbReference>
<dbReference type="Gene3D" id="1.10.3860.10">
    <property type="entry name" value="Sodium:dicarboxylate symporter"/>
    <property type="match status" value="1"/>
</dbReference>
<keyword evidence="6" id="KW-0769">Symport</keyword>
<protein>
    <recommendedName>
        <fullName evidence="6">Amino acid transporter</fullName>
    </recommendedName>
</protein>
<evidence type="ECO:0000313" key="8">
    <source>
        <dbReference type="Proteomes" id="UP000261580"/>
    </source>
</evidence>
<dbReference type="STRING" id="32507.ENSNBRP00000022931"/>
<evidence type="ECO:0000256" key="4">
    <source>
        <dbReference type="ARBA" id="ARBA00022989"/>
    </source>
</evidence>
<dbReference type="InterPro" id="IPR036458">
    <property type="entry name" value="Na:dicarbo_symporter_sf"/>
</dbReference>
<dbReference type="GO" id="GO:0015501">
    <property type="term" value="F:glutamate:sodium symporter activity"/>
    <property type="evidence" value="ECO:0007669"/>
    <property type="project" value="TreeGrafter"/>
</dbReference>
<keyword evidence="3 6" id="KW-0812">Transmembrane</keyword>
<keyword evidence="2 6" id="KW-0813">Transport</keyword>
<dbReference type="Bgee" id="ENSNBRG00000017524">
    <property type="expression patterns" value="Expressed in camera-type eye"/>
</dbReference>
<dbReference type="GO" id="GO:0005886">
    <property type="term" value="C:plasma membrane"/>
    <property type="evidence" value="ECO:0007669"/>
    <property type="project" value="TreeGrafter"/>
</dbReference>
<dbReference type="PANTHER" id="PTHR11958">
    <property type="entry name" value="SODIUM/DICARBOXYLATE SYMPORTER-RELATED"/>
    <property type="match status" value="1"/>
</dbReference>
<comment type="subcellular location">
    <subcellularLocation>
        <location evidence="1 6">Membrane</location>
        <topology evidence="1 6">Multi-pass membrane protein</topology>
    </subcellularLocation>
</comment>
<comment type="caution">
    <text evidence="6">Lacks conserved residue(s) required for the propagation of feature annotation.</text>
</comment>
<dbReference type="SUPFAM" id="SSF118215">
    <property type="entry name" value="Proton glutamate symport protein"/>
    <property type="match status" value="1"/>
</dbReference>
<dbReference type="OMA" id="YSAREIM"/>
<feature type="transmembrane region" description="Helical" evidence="6">
    <location>
        <begin position="56"/>
        <end position="75"/>
    </location>
</feature>
<dbReference type="Ensembl" id="ENSNBRT00000023531.1">
    <property type="protein sequence ID" value="ENSNBRP00000022931.1"/>
    <property type="gene ID" value="ENSNBRG00000017524.1"/>
</dbReference>
<name>A0A3Q4HLL8_NEOBR</name>
<evidence type="ECO:0000256" key="1">
    <source>
        <dbReference type="ARBA" id="ARBA00004141"/>
    </source>
</evidence>
<evidence type="ECO:0000313" key="7">
    <source>
        <dbReference type="Ensembl" id="ENSNBRP00000022931.1"/>
    </source>
</evidence>
<organism evidence="7 8">
    <name type="scientific">Neolamprologus brichardi</name>
    <name type="common">Fairy cichlid</name>
    <name type="synonym">Lamprologus brichardi</name>
    <dbReference type="NCBI Taxonomy" id="32507"/>
    <lineage>
        <taxon>Eukaryota</taxon>
        <taxon>Metazoa</taxon>
        <taxon>Chordata</taxon>
        <taxon>Craniata</taxon>
        <taxon>Vertebrata</taxon>
        <taxon>Euteleostomi</taxon>
        <taxon>Actinopterygii</taxon>
        <taxon>Neopterygii</taxon>
        <taxon>Teleostei</taxon>
        <taxon>Neoteleostei</taxon>
        <taxon>Acanthomorphata</taxon>
        <taxon>Ovalentaria</taxon>
        <taxon>Cichlomorphae</taxon>
        <taxon>Cichliformes</taxon>
        <taxon>Cichlidae</taxon>
        <taxon>African cichlids</taxon>
        <taxon>Pseudocrenilabrinae</taxon>
        <taxon>Lamprologini</taxon>
        <taxon>Neolamprologus</taxon>
    </lineage>
</organism>
<dbReference type="PRINTS" id="PR00173">
    <property type="entry name" value="EDTRNSPORT"/>
</dbReference>
<accession>A0A3Q4HLL8</accession>